<organism evidence="1 2">
    <name type="scientific">Trypanosoma equiperdum</name>
    <dbReference type="NCBI Taxonomy" id="5694"/>
    <lineage>
        <taxon>Eukaryota</taxon>
        <taxon>Discoba</taxon>
        <taxon>Euglenozoa</taxon>
        <taxon>Kinetoplastea</taxon>
        <taxon>Metakinetoplastina</taxon>
        <taxon>Trypanosomatida</taxon>
        <taxon>Trypanosomatidae</taxon>
        <taxon>Trypanosoma</taxon>
    </lineage>
</organism>
<reference evidence="1" key="1">
    <citation type="submission" date="2016-09" db="EMBL/GenBank/DDBJ databases">
        <authorList>
            <person name="Hebert L."/>
            <person name="Moumen B."/>
        </authorList>
    </citation>
    <scope>NUCLEOTIDE SEQUENCE [LARGE SCALE GENOMIC DNA]</scope>
    <source>
        <strain evidence="1">OVI</strain>
    </source>
</reference>
<proteinExistence type="predicted"/>
<evidence type="ECO:0000313" key="1">
    <source>
        <dbReference type="EMBL" id="SCU69219.1"/>
    </source>
</evidence>
<dbReference type="AlphaFoldDB" id="A0A1G4IAL7"/>
<accession>A0A1G4IAL7</accession>
<protein>
    <submittedName>
        <fullName evidence="1">Uncharacterized protein</fullName>
    </submittedName>
</protein>
<dbReference type="VEuPathDB" id="TriTrypDB:TEOVI_000077600"/>
<dbReference type="GeneID" id="92374716"/>
<name>A0A1G4IAL7_TRYEQ</name>
<keyword evidence="2" id="KW-1185">Reference proteome</keyword>
<dbReference type="Proteomes" id="UP000195570">
    <property type="component" value="Unassembled WGS sequence"/>
</dbReference>
<dbReference type="RefSeq" id="XP_067080227.1">
    <property type="nucleotide sequence ID" value="XM_067224126.1"/>
</dbReference>
<comment type="caution">
    <text evidence="1">The sequence shown here is derived from an EMBL/GenBank/DDBJ whole genome shotgun (WGS) entry which is preliminary data.</text>
</comment>
<evidence type="ECO:0000313" key="2">
    <source>
        <dbReference type="Proteomes" id="UP000195570"/>
    </source>
</evidence>
<sequence>MSQAGVSGNRTTLATPSNDCNDKEILDIIQQRGAPHLYCYPSVRAHSGVRSCYYAACGRGPTLPPPLRTVLSAAASSFHCIVQGRGVNMTRRTVRAEAEEECIAKQISPSCGAPLVSDSTVSMVDAVLRHLCMVKGTPVFLPGFLSYPYYNLLELFDRWGLHIVGYDVDFVKMRVDENDLRLKARSVGLAGSTHFMGNGAKPNRTGSIQNSPPLLLFIGVGGRPISNIESMTHLVRAEFRAVTIELCPLTAAFLDREDSQKPSARADICVMAMDGAGEFGGALAFTGDPLLADGILQQLHKRPTASSRDHWIALALHIAHLLVSDGKSFKFVLHVLRWCSLLMSRKRGGSASRPHADHIFQFLLATRAKKPLSGLHTFAEVGESCDEGRGKATATVPPHTSNDLSFSKPHPGVIAWLEEAIARAHQDAMLECFSFWEFVSSLRNDVEVVSAGEPQTPKQCVTCHSNAIFVRVREPKLAARALLGAGFGATPLTPHWWGGRQQKTMDGAKMLVKGYLRRLSPHDIVLLPKCPMCEDLAQHALCVPLYPSMKYTNREKLRSAMQSVFPSSLFRSPSDKFHDHVKDSQETHAYHSTAVSNLIIQCKRSISRGEWSAVFSDAQPLLLRCLFGPIPAYVVSKL</sequence>
<gene>
    <name evidence="1" type="ORF">TEOVI_000077600</name>
</gene>
<dbReference type="EMBL" id="CZPT02001178">
    <property type="protein sequence ID" value="SCU69219.1"/>
    <property type="molecule type" value="Genomic_DNA"/>
</dbReference>